<evidence type="ECO:0000313" key="12">
    <source>
        <dbReference type="EMBL" id="RAS65277.1"/>
    </source>
</evidence>
<comment type="catalytic activity">
    <reaction evidence="7">
        <text>Couples ATP hydrolysis with the unwinding of duplex DNA by translocating in the 3'-5' direction.</text>
        <dbReference type="EC" id="5.6.2.4"/>
    </reaction>
</comment>
<evidence type="ECO:0000256" key="1">
    <source>
        <dbReference type="ARBA" id="ARBA00009922"/>
    </source>
</evidence>
<comment type="caution">
    <text evidence="12">The sequence shown here is derived from an EMBL/GenBank/DDBJ whole genome shotgun (WGS) entry which is preliminary data.</text>
</comment>
<evidence type="ECO:0000259" key="11">
    <source>
        <dbReference type="PROSITE" id="PS51198"/>
    </source>
</evidence>
<reference evidence="12 13" key="1">
    <citation type="submission" date="2018-06" db="EMBL/GenBank/DDBJ databases">
        <title>Freshwater and sediment microbial communities from various areas in North America, analyzing microbe dynamics in response to fracking.</title>
        <authorList>
            <person name="Lamendella R."/>
        </authorList>
    </citation>
    <scope>NUCLEOTIDE SEQUENCE [LARGE SCALE GENOMIC DNA]</scope>
    <source>
        <strain evidence="12 13">99A</strain>
    </source>
</reference>
<evidence type="ECO:0000256" key="8">
    <source>
        <dbReference type="ARBA" id="ARBA00034808"/>
    </source>
</evidence>
<evidence type="ECO:0000256" key="2">
    <source>
        <dbReference type="ARBA" id="ARBA00022741"/>
    </source>
</evidence>
<dbReference type="InterPro" id="IPR027417">
    <property type="entry name" value="P-loop_NTPase"/>
</dbReference>
<evidence type="ECO:0000256" key="9">
    <source>
        <dbReference type="ARBA" id="ARBA00048988"/>
    </source>
</evidence>
<evidence type="ECO:0000256" key="4">
    <source>
        <dbReference type="ARBA" id="ARBA00022806"/>
    </source>
</evidence>
<protein>
    <recommendedName>
        <fullName evidence="8">DNA 3'-5' helicase</fullName>
        <ecNumber evidence="8">5.6.2.4</ecNumber>
    </recommendedName>
</protein>
<keyword evidence="6" id="KW-0413">Isomerase</keyword>
<dbReference type="Gene3D" id="3.40.50.300">
    <property type="entry name" value="P-loop containing nucleotide triphosphate hydrolases"/>
    <property type="match status" value="2"/>
</dbReference>
<evidence type="ECO:0000256" key="3">
    <source>
        <dbReference type="ARBA" id="ARBA00022801"/>
    </source>
</evidence>
<dbReference type="NCBIfam" id="NF008276">
    <property type="entry name" value="PRK11054.1"/>
    <property type="match status" value="1"/>
</dbReference>
<sequence length="698" mass="80220">MVGNEFKEQISMQLRANKTAQFFISSEYNQVELGNECVILSSLMTEEHIPFNVWNGKVKIQRGAIWGALQFFAHEENGKQRTWLVQGLPWPDCRQFAHKAVAIYQNWHNQQCAQLSQYLPQWQQELTRLIRLPSFLPHSLVDSWVNRVYDDLTTMGMSLEEAHKRLPEHIASLSLWILNTSDQLLERNSRWIENERLNWEVLFNQVESSPLNISQQHAVLLNDDHNLVLAGAGSGKTSVLTARVAYLLQSHLAQAEEILLVAFGRDAAGEMEQRLKNKIGLAAEKIQVNTFHQLGLSILNKVDGGNAVISPIALDEKLKKAWCIDWLKRHWMTPTNFKRWQKHLSQWPIAYLAGDDELGSHVENPKLIAWLEKQLDQLALLGISKKSVQERLVEHPDYPRLNSELALCWPCYQAWQEMLKESNHIDFNIMISRATNYVTKRKFAAPWKFIMIDEYQDISPQRLDLIQALCEQNTNQCNLFAVGDDWQSIYQFAGSDVDLTTDFESRMPYSTVHHLDTTYRFNDKLGEVANRFVQQNPQQREKTLNSVKTQSSKAVVLSPSSSVEKILDGLNRKASGVKTVLLLGRNHYHKPELLRDWQNRFLSLKLEFMTCHASKGKEADYVIILSVDEGQFPARVKALHLDGALTASNDNFAFAEERRLFYVAMTRAREKVWITYTGNGSVFVQELLNGDYPVTKKS</sequence>
<name>A0A329EAU5_VIBDI</name>
<dbReference type="GO" id="GO:0016887">
    <property type="term" value="F:ATP hydrolysis activity"/>
    <property type="evidence" value="ECO:0007669"/>
    <property type="project" value="RHEA"/>
</dbReference>
<dbReference type="GO" id="GO:0043138">
    <property type="term" value="F:3'-5' DNA helicase activity"/>
    <property type="evidence" value="ECO:0007669"/>
    <property type="project" value="UniProtKB-EC"/>
</dbReference>
<dbReference type="InterPro" id="IPR014017">
    <property type="entry name" value="DNA_helicase_UvrD-like_C"/>
</dbReference>
<comment type="catalytic activity">
    <reaction evidence="9">
        <text>ATP + H2O = ADP + phosphate + H(+)</text>
        <dbReference type="Rhea" id="RHEA:13065"/>
        <dbReference type="ChEBI" id="CHEBI:15377"/>
        <dbReference type="ChEBI" id="CHEBI:15378"/>
        <dbReference type="ChEBI" id="CHEBI:30616"/>
        <dbReference type="ChEBI" id="CHEBI:43474"/>
        <dbReference type="ChEBI" id="CHEBI:456216"/>
        <dbReference type="EC" id="5.6.2.4"/>
    </reaction>
</comment>
<accession>A0A329EAU5</accession>
<evidence type="ECO:0000256" key="10">
    <source>
        <dbReference type="PROSITE-ProRule" id="PRU00560"/>
    </source>
</evidence>
<dbReference type="GO" id="GO:0005829">
    <property type="term" value="C:cytosol"/>
    <property type="evidence" value="ECO:0007669"/>
    <property type="project" value="TreeGrafter"/>
</dbReference>
<feature type="binding site" evidence="10">
    <location>
        <begin position="230"/>
        <end position="237"/>
    </location>
    <ligand>
        <name>ATP</name>
        <dbReference type="ChEBI" id="CHEBI:30616"/>
    </ligand>
</feature>
<dbReference type="PANTHER" id="PTHR11070:SF63">
    <property type="entry name" value="DNA HELICASE IV"/>
    <property type="match status" value="1"/>
</dbReference>
<dbReference type="GO" id="GO:0005524">
    <property type="term" value="F:ATP binding"/>
    <property type="evidence" value="ECO:0007669"/>
    <property type="project" value="UniProtKB-UniRule"/>
</dbReference>
<dbReference type="AlphaFoldDB" id="A0A329EAU5"/>
<dbReference type="CDD" id="cd18807">
    <property type="entry name" value="SF1_C_UvrD"/>
    <property type="match status" value="1"/>
</dbReference>
<comment type="similarity">
    <text evidence="1">Belongs to the helicase family. UvrD subfamily.</text>
</comment>
<keyword evidence="2 10" id="KW-0547">Nucleotide-binding</keyword>
<feature type="domain" description="UvrD-like helicase ATP-binding" evidence="11">
    <location>
        <begin position="209"/>
        <end position="522"/>
    </location>
</feature>
<dbReference type="Gene3D" id="1.10.10.160">
    <property type="match status" value="1"/>
</dbReference>
<dbReference type="PANTHER" id="PTHR11070">
    <property type="entry name" value="UVRD / RECB / PCRA DNA HELICASE FAMILY MEMBER"/>
    <property type="match status" value="1"/>
</dbReference>
<evidence type="ECO:0000256" key="7">
    <source>
        <dbReference type="ARBA" id="ARBA00034617"/>
    </source>
</evidence>
<evidence type="ECO:0000256" key="5">
    <source>
        <dbReference type="ARBA" id="ARBA00022840"/>
    </source>
</evidence>
<dbReference type="GO" id="GO:0000725">
    <property type="term" value="P:recombinational repair"/>
    <property type="evidence" value="ECO:0007669"/>
    <property type="project" value="TreeGrafter"/>
</dbReference>
<dbReference type="EMBL" id="QLTR01000008">
    <property type="protein sequence ID" value="RAS65277.1"/>
    <property type="molecule type" value="Genomic_DNA"/>
</dbReference>
<dbReference type="Pfam" id="PF12462">
    <property type="entry name" value="Helicase_IV_N"/>
    <property type="match status" value="1"/>
</dbReference>
<evidence type="ECO:0000313" key="13">
    <source>
        <dbReference type="Proteomes" id="UP000248729"/>
    </source>
</evidence>
<gene>
    <name evidence="12" type="ORF">DET48_108153</name>
</gene>
<evidence type="ECO:0000256" key="6">
    <source>
        <dbReference type="ARBA" id="ARBA00023235"/>
    </source>
</evidence>
<dbReference type="GO" id="GO:0003677">
    <property type="term" value="F:DNA binding"/>
    <property type="evidence" value="ECO:0007669"/>
    <property type="project" value="InterPro"/>
</dbReference>
<dbReference type="InterPro" id="IPR014016">
    <property type="entry name" value="UvrD-like_ATP-bd"/>
</dbReference>
<dbReference type="InterPro" id="IPR013986">
    <property type="entry name" value="DExx_box_DNA_helicase_dom_sf"/>
</dbReference>
<dbReference type="InterPro" id="IPR022161">
    <property type="entry name" value="Helicase_IV_N"/>
</dbReference>
<dbReference type="Proteomes" id="UP000248729">
    <property type="component" value="Unassembled WGS sequence"/>
</dbReference>
<organism evidence="12 13">
    <name type="scientific">Vibrio diazotrophicus</name>
    <dbReference type="NCBI Taxonomy" id="685"/>
    <lineage>
        <taxon>Bacteria</taxon>
        <taxon>Pseudomonadati</taxon>
        <taxon>Pseudomonadota</taxon>
        <taxon>Gammaproteobacteria</taxon>
        <taxon>Vibrionales</taxon>
        <taxon>Vibrionaceae</taxon>
        <taxon>Vibrio</taxon>
    </lineage>
</organism>
<dbReference type="EC" id="5.6.2.4" evidence="8"/>
<dbReference type="SUPFAM" id="SSF52540">
    <property type="entry name" value="P-loop containing nucleoside triphosphate hydrolases"/>
    <property type="match status" value="1"/>
</dbReference>
<proteinExistence type="inferred from homology"/>
<keyword evidence="5 10" id="KW-0067">ATP-binding</keyword>
<keyword evidence="3 10" id="KW-0378">Hydrolase</keyword>
<dbReference type="PROSITE" id="PS51198">
    <property type="entry name" value="UVRD_HELICASE_ATP_BIND"/>
    <property type="match status" value="1"/>
</dbReference>
<dbReference type="Pfam" id="PF00580">
    <property type="entry name" value="UvrD-helicase"/>
    <property type="match status" value="1"/>
</dbReference>
<dbReference type="Pfam" id="PF13361">
    <property type="entry name" value="UvrD_C"/>
    <property type="match status" value="1"/>
</dbReference>
<dbReference type="CDD" id="cd17932">
    <property type="entry name" value="DEXQc_UvrD"/>
    <property type="match status" value="1"/>
</dbReference>
<keyword evidence="4 10" id="KW-0347">Helicase</keyword>
<dbReference type="FunFam" id="3.40.50.300:FF:000975">
    <property type="entry name" value="DNA helicase"/>
    <property type="match status" value="1"/>
</dbReference>
<dbReference type="InterPro" id="IPR000212">
    <property type="entry name" value="DNA_helicase_UvrD/REP"/>
</dbReference>